<organism evidence="10 11">
    <name type="scientific">Gallus gallus</name>
    <name type="common">Chicken</name>
    <dbReference type="NCBI Taxonomy" id="9031"/>
    <lineage>
        <taxon>Eukaryota</taxon>
        <taxon>Metazoa</taxon>
        <taxon>Chordata</taxon>
        <taxon>Craniata</taxon>
        <taxon>Vertebrata</taxon>
        <taxon>Euteleostomi</taxon>
        <taxon>Archelosauria</taxon>
        <taxon>Archosauria</taxon>
        <taxon>Dinosauria</taxon>
        <taxon>Saurischia</taxon>
        <taxon>Theropoda</taxon>
        <taxon>Coelurosauria</taxon>
        <taxon>Aves</taxon>
        <taxon>Neognathae</taxon>
        <taxon>Galloanserae</taxon>
        <taxon>Galliformes</taxon>
        <taxon>Phasianidae</taxon>
        <taxon>Phasianinae</taxon>
        <taxon>Gallus</taxon>
    </lineage>
</organism>
<comment type="similarity">
    <text evidence="2">Belongs to the TMEM106 family.</text>
</comment>
<dbReference type="Pfam" id="PF21002">
    <property type="entry name" value="TMEM106_N"/>
    <property type="match status" value="1"/>
</dbReference>
<name>A0A1D5NWN7_CHICK</name>
<keyword evidence="4 7" id="KW-1133">Transmembrane helix</keyword>
<keyword evidence="12" id="KW-1267">Proteomics identification</keyword>
<dbReference type="Pfam" id="PF07092">
    <property type="entry name" value="TMEM106"/>
    <property type="match status" value="1"/>
</dbReference>
<dbReference type="InParanoid" id="A0A1D5NWN7"/>
<reference evidence="10" key="1">
    <citation type="submission" date="2020-11" db="EMBL/GenBank/DDBJ databases">
        <title>Gallus gallus (Chicken) genome, bGalGal1, GRCg7b, maternal haplotype autosomes + Z &amp; W.</title>
        <authorList>
            <person name="Warren W."/>
            <person name="Formenti G."/>
            <person name="Fedrigo O."/>
            <person name="Haase B."/>
            <person name="Mountcastle J."/>
            <person name="Balacco J."/>
            <person name="Tracey A."/>
            <person name="Schneider V."/>
            <person name="Okimoto R."/>
            <person name="Cheng H."/>
            <person name="Hawken R."/>
            <person name="Howe K."/>
            <person name="Jarvis E.D."/>
        </authorList>
    </citation>
    <scope>NUCLEOTIDE SEQUENCE [LARGE SCALE GENOMIC DNA]</scope>
    <source>
        <strain evidence="10">Broiler</strain>
    </source>
</reference>
<gene>
    <name evidence="10" type="primary">TMEM106C</name>
</gene>
<evidence type="ECO:0000256" key="6">
    <source>
        <dbReference type="SAM" id="MobiDB-lite"/>
    </source>
</evidence>
<reference evidence="10" key="3">
    <citation type="submission" date="2025-09" db="UniProtKB">
        <authorList>
            <consortium name="Ensembl"/>
        </authorList>
    </citation>
    <scope>IDENTIFICATION</scope>
    <source>
        <strain evidence="10">broiler</strain>
    </source>
</reference>
<dbReference type="KEGG" id="gga:426186"/>
<dbReference type="InterPro" id="IPR048511">
    <property type="entry name" value="TMEM106_N"/>
</dbReference>
<evidence type="ECO:0000256" key="7">
    <source>
        <dbReference type="SAM" id="Phobius"/>
    </source>
</evidence>
<dbReference type="FunCoup" id="A0A1D5NWN7">
    <property type="interactions" value="511"/>
</dbReference>
<evidence type="ECO:0000256" key="4">
    <source>
        <dbReference type="ARBA" id="ARBA00022989"/>
    </source>
</evidence>
<protein>
    <submittedName>
        <fullName evidence="10">Transmembrane protein 106C</fullName>
    </submittedName>
</protein>
<evidence type="ECO:0000313" key="10">
    <source>
        <dbReference type="Ensembl" id="ENSGALP00010036380.1"/>
    </source>
</evidence>
<feature type="compositionally biased region" description="Low complexity" evidence="6">
    <location>
        <begin position="1"/>
        <end position="13"/>
    </location>
</feature>
<reference evidence="10" key="2">
    <citation type="submission" date="2025-08" db="UniProtKB">
        <authorList>
            <consortium name="Ensembl"/>
        </authorList>
    </citation>
    <scope>IDENTIFICATION</scope>
    <source>
        <strain evidence="10">broiler</strain>
    </source>
</reference>
<feature type="transmembrane region" description="Helical" evidence="7">
    <location>
        <begin position="91"/>
        <end position="112"/>
    </location>
</feature>
<dbReference type="AlphaFoldDB" id="A0A1D5NWN7"/>
<dbReference type="RefSeq" id="XP_046790281.1">
    <property type="nucleotide sequence ID" value="XM_046934325.1"/>
</dbReference>
<feature type="domain" description="Transmembrane protein 106 C-terminal" evidence="8">
    <location>
        <begin position="113"/>
        <end position="253"/>
    </location>
</feature>
<dbReference type="PANTHER" id="PTHR28556:SF5">
    <property type="entry name" value="TRANSMEMBRANE PROTEIN 106C"/>
    <property type="match status" value="1"/>
</dbReference>
<evidence type="ECO:0000256" key="3">
    <source>
        <dbReference type="ARBA" id="ARBA00022692"/>
    </source>
</evidence>
<dbReference type="GO" id="GO:0012505">
    <property type="term" value="C:endomembrane system"/>
    <property type="evidence" value="ECO:0007669"/>
    <property type="project" value="UniProtKB-SubCell"/>
</dbReference>
<evidence type="ECO:0000313" key="11">
    <source>
        <dbReference type="Proteomes" id="UP000000539"/>
    </source>
</evidence>
<dbReference type="RefSeq" id="XP_040549930.1">
    <property type="nucleotide sequence ID" value="XM_040693996.2"/>
</dbReference>
<evidence type="ECO:0000256" key="5">
    <source>
        <dbReference type="ARBA" id="ARBA00023136"/>
    </source>
</evidence>
<dbReference type="Bgee" id="ENSGALG00000034069">
    <property type="expression patterns" value="Expressed in ovary and 13 other cell types or tissues"/>
</dbReference>
<dbReference type="RefSeq" id="XP_046760967.1">
    <property type="nucleotide sequence ID" value="XM_046905011.1"/>
</dbReference>
<proteinExistence type="evidence at protein level"/>
<dbReference type="InterPro" id="IPR048509">
    <property type="entry name" value="TMEM106_C"/>
</dbReference>
<feature type="domain" description="Transmembrane protein 106 N-terminal" evidence="9">
    <location>
        <begin position="20"/>
        <end position="90"/>
    </location>
</feature>
<dbReference type="RefSeq" id="XP_040549931.1">
    <property type="nucleotide sequence ID" value="XM_040693997.2"/>
</dbReference>
<dbReference type="RefSeq" id="XP_015128097.1">
    <property type="nucleotide sequence ID" value="XM_015272611.4"/>
</dbReference>
<dbReference type="STRING" id="9031.ENSGALP00000060315"/>
<keyword evidence="5 7" id="KW-0472">Membrane</keyword>
<dbReference type="CTD" id="79022"/>
<feature type="region of interest" description="Disordered" evidence="6">
    <location>
        <begin position="1"/>
        <end position="33"/>
    </location>
</feature>
<sequence length="272" mass="30074">MGSALSLSANSAASRRRRKAEDAADGDDDLLDSRDRNEDIAKFPYVEFTGQDSITCPTCQGTGCIPTEQVNELVALIPYSDQRLRPQRTKLYVLLSVLLCLLISGLVVFFLFPHSVLVDDGGIKVVQVWFDRKNSVVLLAITATLRIRNSNFYSVTVDSLTSQVQYMNTVVGSQQITNISSIQPLSDKLVNFTVKAEMGGPFSYVYFFCTFPKVKVHNIVIFMRTSVKLSYIGRRTQSSVETYHYIDCSTNSTADPPPLPAPSTHGVALSKP</sequence>
<dbReference type="RefSeq" id="XP_015128098.1">
    <property type="nucleotide sequence ID" value="XM_015272612.4"/>
</dbReference>
<comment type="subcellular location">
    <subcellularLocation>
        <location evidence="1">Endomembrane system</location>
    </subcellularLocation>
</comment>
<evidence type="ECO:0007829" key="12">
    <source>
        <dbReference type="PeptideAtlas" id="A0A1D5NWN7"/>
    </source>
</evidence>
<keyword evidence="11" id="KW-1185">Reference proteome</keyword>
<dbReference type="VEuPathDB" id="HostDB:geneid_426186"/>
<accession>A0A1D5NWN7</accession>
<evidence type="ECO:0000259" key="9">
    <source>
        <dbReference type="Pfam" id="PF21002"/>
    </source>
</evidence>
<keyword evidence="3 7" id="KW-0812">Transmembrane</keyword>
<evidence type="ECO:0000259" key="8">
    <source>
        <dbReference type="Pfam" id="PF07092"/>
    </source>
</evidence>
<dbReference type="GeneID" id="426186"/>
<dbReference type="PANTHER" id="PTHR28556">
    <property type="entry name" value="TRANSMEMBRANE PROTEIN 106B"/>
    <property type="match status" value="1"/>
</dbReference>
<dbReference type="InterPro" id="IPR009790">
    <property type="entry name" value="TMEM106"/>
</dbReference>
<dbReference type="Proteomes" id="UP000000539">
    <property type="component" value="Chromosome 34"/>
</dbReference>
<dbReference type="RefSeq" id="XP_040510800.1">
    <property type="nucleotide sequence ID" value="XM_040654866.2"/>
</dbReference>
<dbReference type="OrthoDB" id="508875at2759"/>
<evidence type="ECO:0000256" key="2">
    <source>
        <dbReference type="ARBA" id="ARBA00008111"/>
    </source>
</evidence>
<dbReference type="RefSeq" id="XP_040549932.1">
    <property type="nucleotide sequence ID" value="XM_040693998.2"/>
</dbReference>
<dbReference type="PaxDb" id="9031-ENSGALP00000022073"/>
<dbReference type="eggNOG" id="ENOG502QQ43">
    <property type="taxonomic scope" value="Eukaryota"/>
</dbReference>
<dbReference type="GeneTree" id="ENSGT00940000161281"/>
<evidence type="ECO:0000256" key="1">
    <source>
        <dbReference type="ARBA" id="ARBA00004308"/>
    </source>
</evidence>
<dbReference type="Ensembl" id="ENSGALT00010059576.1">
    <property type="protein sequence ID" value="ENSGALP00010036380.1"/>
    <property type="gene ID" value="ENSGALG00010024420.1"/>
</dbReference>